<sequence>MAKKIYAIKEGFDFENNIKIENKMVHSWSECLKYVKGVKGAKYKSFTSKEEVEEYFNKGNGFLKKGVDEYPLDKIQFYVDGSYNQATERYSYAVVAVKDEIVIHIENGAAKDNNNKSIRQIAGELEGAIKSLNYAVENKLNDIVLLHDYVGVCYHATGFWERKEESSKKYYEEFNKLIKDNKIEVTFVKVDSHTGDLFNELVDEFAKDAIGIPVKGETIKYLKNNMIKVKNKKLKEKIMEITDQSVSNNIVVVDDKENKNETETSIHGEIEKLKKIVKEDNDYAKKYINNMKNVKKNELIYFMIKNFTSM</sequence>
<proteinExistence type="predicted"/>
<dbReference type="SUPFAM" id="SSF55658">
    <property type="entry name" value="L9 N-domain-like"/>
    <property type="match status" value="1"/>
</dbReference>
<dbReference type="Proteomes" id="UP001078443">
    <property type="component" value="Unassembled WGS sequence"/>
</dbReference>
<dbReference type="InterPro" id="IPR009027">
    <property type="entry name" value="Ribosomal_bL9/RNase_H1_N"/>
</dbReference>
<name>A0ABT4CZY0_9CLOT</name>
<evidence type="ECO:0000313" key="3">
    <source>
        <dbReference type="Proteomes" id="UP001078443"/>
    </source>
</evidence>
<accession>A0ABT4CZY0</accession>
<dbReference type="EMBL" id="JAPQER010000003">
    <property type="protein sequence ID" value="MCY6484544.1"/>
    <property type="molecule type" value="Genomic_DNA"/>
</dbReference>
<dbReference type="InterPro" id="IPR012337">
    <property type="entry name" value="RNaseH-like_sf"/>
</dbReference>
<gene>
    <name evidence="2" type="ORF">OW763_09345</name>
</gene>
<dbReference type="CDD" id="cd09277">
    <property type="entry name" value="RNase_HI_bacteria_like"/>
    <property type="match status" value="1"/>
</dbReference>
<reference evidence="2" key="1">
    <citation type="submission" date="2022-12" db="EMBL/GenBank/DDBJ databases">
        <authorList>
            <person name="Wang J."/>
        </authorList>
    </citation>
    <scope>NUCLEOTIDE SEQUENCE</scope>
    <source>
        <strain evidence="2">HY-45-18</strain>
    </source>
</reference>
<dbReference type="RefSeq" id="WP_268040847.1">
    <property type="nucleotide sequence ID" value="NZ_JAPQER010000003.1"/>
</dbReference>
<dbReference type="SUPFAM" id="SSF53098">
    <property type="entry name" value="Ribonuclease H-like"/>
    <property type="match status" value="1"/>
</dbReference>
<organism evidence="2 3">
    <name type="scientific">Clostridium aestuarii</name>
    <dbReference type="NCBI Taxonomy" id="338193"/>
    <lineage>
        <taxon>Bacteria</taxon>
        <taxon>Bacillati</taxon>
        <taxon>Bacillota</taxon>
        <taxon>Clostridia</taxon>
        <taxon>Eubacteriales</taxon>
        <taxon>Clostridiaceae</taxon>
        <taxon>Clostridium</taxon>
    </lineage>
</organism>
<dbReference type="PROSITE" id="PS50879">
    <property type="entry name" value="RNASE_H_1"/>
    <property type="match status" value="1"/>
</dbReference>
<dbReference type="InterPro" id="IPR002156">
    <property type="entry name" value="RNaseH_domain"/>
</dbReference>
<comment type="caution">
    <text evidence="2">The sequence shown here is derived from an EMBL/GenBank/DDBJ whole genome shotgun (WGS) entry which is preliminary data.</text>
</comment>
<evidence type="ECO:0000313" key="2">
    <source>
        <dbReference type="EMBL" id="MCY6484544.1"/>
    </source>
</evidence>
<feature type="domain" description="RNase H type-1" evidence="1">
    <location>
        <begin position="71"/>
        <end position="211"/>
    </location>
</feature>
<dbReference type="Pfam" id="PF01693">
    <property type="entry name" value="Cauli_VI"/>
    <property type="match status" value="1"/>
</dbReference>
<evidence type="ECO:0000259" key="1">
    <source>
        <dbReference type="PROSITE" id="PS50879"/>
    </source>
</evidence>
<dbReference type="Pfam" id="PF00075">
    <property type="entry name" value="RNase_H"/>
    <property type="match status" value="1"/>
</dbReference>
<dbReference type="InterPro" id="IPR036397">
    <property type="entry name" value="RNaseH_sf"/>
</dbReference>
<dbReference type="InterPro" id="IPR037056">
    <property type="entry name" value="RNase_H1_N_sf"/>
</dbReference>
<dbReference type="InterPro" id="IPR011320">
    <property type="entry name" value="RNase_H1_N"/>
</dbReference>
<protein>
    <submittedName>
        <fullName evidence="2">Ribonuclease H family protein</fullName>
    </submittedName>
</protein>
<dbReference type="Gene3D" id="3.40.970.10">
    <property type="entry name" value="Ribonuclease H1, N-terminal domain"/>
    <property type="match status" value="1"/>
</dbReference>
<dbReference type="Gene3D" id="3.30.420.10">
    <property type="entry name" value="Ribonuclease H-like superfamily/Ribonuclease H"/>
    <property type="match status" value="1"/>
</dbReference>
<keyword evidence="3" id="KW-1185">Reference proteome</keyword>